<protein>
    <submittedName>
        <fullName evidence="3">Uncharacterized protein</fullName>
    </submittedName>
</protein>
<organism evidence="3 4">
    <name type="scientific">Thelohanellus kitauei</name>
    <name type="common">Myxosporean</name>
    <dbReference type="NCBI Taxonomy" id="669202"/>
    <lineage>
        <taxon>Eukaryota</taxon>
        <taxon>Metazoa</taxon>
        <taxon>Cnidaria</taxon>
        <taxon>Myxozoa</taxon>
        <taxon>Myxosporea</taxon>
        <taxon>Bivalvulida</taxon>
        <taxon>Platysporina</taxon>
        <taxon>Myxobolidae</taxon>
        <taxon>Thelohanellus</taxon>
    </lineage>
</organism>
<dbReference type="Proteomes" id="UP000031668">
    <property type="component" value="Unassembled WGS sequence"/>
</dbReference>
<evidence type="ECO:0000313" key="4">
    <source>
        <dbReference type="Proteomes" id="UP000031668"/>
    </source>
</evidence>
<feature type="region of interest" description="Disordered" evidence="2">
    <location>
        <begin position="1"/>
        <end position="54"/>
    </location>
</feature>
<feature type="region of interest" description="Disordered" evidence="2">
    <location>
        <begin position="117"/>
        <end position="158"/>
    </location>
</feature>
<feature type="coiled-coil region" evidence="1">
    <location>
        <begin position="54"/>
        <end position="94"/>
    </location>
</feature>
<feature type="compositionally biased region" description="Basic residues" evidence="2">
    <location>
        <begin position="120"/>
        <end position="131"/>
    </location>
</feature>
<proteinExistence type="predicted"/>
<keyword evidence="1" id="KW-0175">Coiled coil</keyword>
<evidence type="ECO:0000256" key="2">
    <source>
        <dbReference type="SAM" id="MobiDB-lite"/>
    </source>
</evidence>
<dbReference type="AlphaFoldDB" id="A0A0C2MWI4"/>
<name>A0A0C2MWI4_THEKT</name>
<gene>
    <name evidence="3" type="ORF">RF11_11488</name>
</gene>
<feature type="region of interest" description="Disordered" evidence="2">
    <location>
        <begin position="199"/>
        <end position="222"/>
    </location>
</feature>
<accession>A0A0C2MWI4</accession>
<comment type="caution">
    <text evidence="3">The sequence shown here is derived from an EMBL/GenBank/DDBJ whole genome shotgun (WGS) entry which is preliminary data.</text>
</comment>
<feature type="compositionally biased region" description="Gly residues" evidence="2">
    <location>
        <begin position="132"/>
        <end position="142"/>
    </location>
</feature>
<keyword evidence="4" id="KW-1185">Reference proteome</keyword>
<reference evidence="3 4" key="1">
    <citation type="journal article" date="2014" name="Genome Biol. Evol.">
        <title>The genome of the myxosporean Thelohanellus kitauei shows adaptations to nutrient acquisition within its fish host.</title>
        <authorList>
            <person name="Yang Y."/>
            <person name="Xiong J."/>
            <person name="Zhou Z."/>
            <person name="Huo F."/>
            <person name="Miao W."/>
            <person name="Ran C."/>
            <person name="Liu Y."/>
            <person name="Zhang J."/>
            <person name="Feng J."/>
            <person name="Wang M."/>
            <person name="Wang M."/>
            <person name="Wang L."/>
            <person name="Yao B."/>
        </authorList>
    </citation>
    <scope>NUCLEOTIDE SEQUENCE [LARGE SCALE GENOMIC DNA]</scope>
    <source>
        <strain evidence="3">Wuqing</strain>
    </source>
</reference>
<dbReference type="EMBL" id="JWZT01001671">
    <property type="protein sequence ID" value="KII71686.1"/>
    <property type="molecule type" value="Genomic_DNA"/>
</dbReference>
<evidence type="ECO:0000256" key="1">
    <source>
        <dbReference type="SAM" id="Coils"/>
    </source>
</evidence>
<evidence type="ECO:0000313" key="3">
    <source>
        <dbReference type="EMBL" id="KII71686.1"/>
    </source>
</evidence>
<feature type="compositionally biased region" description="Low complexity" evidence="2">
    <location>
        <begin position="21"/>
        <end position="31"/>
    </location>
</feature>
<sequence>MPGQLTTAHAPQAYGPPPTYGHGSMQQQHFGQQGGYGSAPAFQHLGPPPSGAQIQELSNNIHTLVRTVEDLETLISEERLLREEQLELEEGAEEEGEIEGRHRGSFSGEWGPSSYSHFQHGGRHHGRRGHIGHPGGHFGGGDLEYPETGHRGGYGEEYEGDLNEGDSGYLSTGHHHLPHHQGHIGHMRAPLHHPVHHLRHHPHHHPHHFGGHLGHRHHHIRR</sequence>